<organism evidence="2 3">
    <name type="scientific">Aspergillus carbonarius (strain ITEM 5010)</name>
    <dbReference type="NCBI Taxonomy" id="602072"/>
    <lineage>
        <taxon>Eukaryota</taxon>
        <taxon>Fungi</taxon>
        <taxon>Dikarya</taxon>
        <taxon>Ascomycota</taxon>
        <taxon>Pezizomycotina</taxon>
        <taxon>Eurotiomycetes</taxon>
        <taxon>Eurotiomycetidae</taxon>
        <taxon>Eurotiales</taxon>
        <taxon>Aspergillaceae</taxon>
        <taxon>Aspergillus</taxon>
        <taxon>Aspergillus subgen. Circumdati</taxon>
    </lineage>
</organism>
<gene>
    <name evidence="2" type="ORF">ASPCADRAFT_402017</name>
</gene>
<dbReference type="Proteomes" id="UP000188318">
    <property type="component" value="Unassembled WGS sequence"/>
</dbReference>
<dbReference type="VEuPathDB" id="FungiDB:ASPCADRAFT_402017"/>
<dbReference type="EMBL" id="KV907493">
    <property type="protein sequence ID" value="OOG01127.1"/>
    <property type="molecule type" value="Genomic_DNA"/>
</dbReference>
<protein>
    <submittedName>
        <fullName evidence="2">Uncharacterized protein</fullName>
    </submittedName>
</protein>
<evidence type="ECO:0000256" key="1">
    <source>
        <dbReference type="SAM" id="MobiDB-lite"/>
    </source>
</evidence>
<dbReference type="STRING" id="602072.A0A1R3S302"/>
<dbReference type="OrthoDB" id="4499872at2759"/>
<feature type="region of interest" description="Disordered" evidence="1">
    <location>
        <begin position="98"/>
        <end position="118"/>
    </location>
</feature>
<proteinExistence type="predicted"/>
<dbReference type="AlphaFoldDB" id="A0A1R3S302"/>
<evidence type="ECO:0000313" key="2">
    <source>
        <dbReference type="EMBL" id="OOG01127.1"/>
    </source>
</evidence>
<reference evidence="3" key="1">
    <citation type="journal article" date="2017" name="Genome Biol.">
        <title>Comparative genomics reveals high biological diversity and specific adaptations in the industrially and medically important fungal genus Aspergillus.</title>
        <authorList>
            <person name="de Vries R.P."/>
            <person name="Riley R."/>
            <person name="Wiebenga A."/>
            <person name="Aguilar-Osorio G."/>
            <person name="Amillis S."/>
            <person name="Uchima C.A."/>
            <person name="Anderluh G."/>
            <person name="Asadollahi M."/>
            <person name="Askin M."/>
            <person name="Barry K."/>
            <person name="Battaglia E."/>
            <person name="Bayram O."/>
            <person name="Benocci T."/>
            <person name="Braus-Stromeyer S.A."/>
            <person name="Caldana C."/>
            <person name="Canovas D."/>
            <person name="Cerqueira G.C."/>
            <person name="Chen F."/>
            <person name="Chen W."/>
            <person name="Choi C."/>
            <person name="Clum A."/>
            <person name="Dos Santos R.A."/>
            <person name="Damasio A.R."/>
            <person name="Diallinas G."/>
            <person name="Emri T."/>
            <person name="Fekete E."/>
            <person name="Flipphi M."/>
            <person name="Freyberg S."/>
            <person name="Gallo A."/>
            <person name="Gournas C."/>
            <person name="Habgood R."/>
            <person name="Hainaut M."/>
            <person name="Harispe M.L."/>
            <person name="Henrissat B."/>
            <person name="Hilden K.S."/>
            <person name="Hope R."/>
            <person name="Hossain A."/>
            <person name="Karabika E."/>
            <person name="Karaffa L."/>
            <person name="Karanyi Z."/>
            <person name="Krasevec N."/>
            <person name="Kuo A."/>
            <person name="Kusch H."/>
            <person name="LaButti K."/>
            <person name="Lagendijk E.L."/>
            <person name="Lapidus A."/>
            <person name="Levasseur A."/>
            <person name="Lindquist E."/>
            <person name="Lipzen A."/>
            <person name="Logrieco A.F."/>
            <person name="MacCabe A."/>
            <person name="Maekelae M.R."/>
            <person name="Malavazi I."/>
            <person name="Melin P."/>
            <person name="Meyer V."/>
            <person name="Mielnichuk N."/>
            <person name="Miskei M."/>
            <person name="Molnar A.P."/>
            <person name="Mule G."/>
            <person name="Ngan C.Y."/>
            <person name="Orejas M."/>
            <person name="Orosz E."/>
            <person name="Ouedraogo J.P."/>
            <person name="Overkamp K.M."/>
            <person name="Park H.-S."/>
            <person name="Perrone G."/>
            <person name="Piumi F."/>
            <person name="Punt P.J."/>
            <person name="Ram A.F."/>
            <person name="Ramon A."/>
            <person name="Rauscher S."/>
            <person name="Record E."/>
            <person name="Riano-Pachon D.M."/>
            <person name="Robert V."/>
            <person name="Roehrig J."/>
            <person name="Ruller R."/>
            <person name="Salamov A."/>
            <person name="Salih N.S."/>
            <person name="Samson R.A."/>
            <person name="Sandor E."/>
            <person name="Sanguinetti M."/>
            <person name="Schuetze T."/>
            <person name="Sepcic K."/>
            <person name="Shelest E."/>
            <person name="Sherlock G."/>
            <person name="Sophianopoulou V."/>
            <person name="Squina F.M."/>
            <person name="Sun H."/>
            <person name="Susca A."/>
            <person name="Todd R.B."/>
            <person name="Tsang A."/>
            <person name="Unkles S.E."/>
            <person name="van de Wiele N."/>
            <person name="van Rossen-Uffink D."/>
            <person name="Oliveira J.V."/>
            <person name="Vesth T.C."/>
            <person name="Visser J."/>
            <person name="Yu J.-H."/>
            <person name="Zhou M."/>
            <person name="Andersen M.R."/>
            <person name="Archer D.B."/>
            <person name="Baker S.E."/>
            <person name="Benoit I."/>
            <person name="Brakhage A.A."/>
            <person name="Braus G.H."/>
            <person name="Fischer R."/>
            <person name="Frisvad J.C."/>
            <person name="Goldman G.H."/>
            <person name="Houbraken J."/>
            <person name="Oakley B."/>
            <person name="Pocsi I."/>
            <person name="Scazzocchio C."/>
            <person name="Seiboth B."/>
            <person name="vanKuyk P.A."/>
            <person name="Wortman J."/>
            <person name="Dyer P.S."/>
            <person name="Grigoriev I.V."/>
        </authorList>
    </citation>
    <scope>NUCLEOTIDE SEQUENCE [LARGE SCALE GENOMIC DNA]</scope>
    <source>
        <strain evidence="3">ITEM 5010</strain>
    </source>
</reference>
<sequence>MLVSQARWPPKLPVSGTLLAIDPFRRICILPHLPMPSRMIYHHVKLTLPATNTNTNTNTPNPVILSHGHGASKNLSFMHGYSPLANFWATHLASKTLNLQSQKSPPGTPSSGVPASPT</sequence>
<accession>A0A1R3S302</accession>
<keyword evidence="3" id="KW-1185">Reference proteome</keyword>
<evidence type="ECO:0000313" key="3">
    <source>
        <dbReference type="Proteomes" id="UP000188318"/>
    </source>
</evidence>
<name>A0A1R3S302_ASPC5</name>